<dbReference type="Pfam" id="PF01381">
    <property type="entry name" value="HTH_3"/>
    <property type="match status" value="1"/>
</dbReference>
<name>A0A1M5Z6L3_9BURK</name>
<evidence type="ECO:0000313" key="4">
    <source>
        <dbReference type="Proteomes" id="UP000184226"/>
    </source>
</evidence>
<dbReference type="SMART" id="SM00530">
    <property type="entry name" value="HTH_XRE"/>
    <property type="match status" value="1"/>
</dbReference>
<reference evidence="3 4" key="1">
    <citation type="submission" date="2016-11" db="EMBL/GenBank/DDBJ databases">
        <authorList>
            <person name="Jaros S."/>
            <person name="Januszkiewicz K."/>
            <person name="Wedrychowicz H."/>
        </authorList>
    </citation>
    <scope>NUCLEOTIDE SEQUENCE [LARGE SCALE GENOMIC DNA]</scope>
    <source>
        <strain evidence="3 4">CGMCC 1.10190</strain>
    </source>
</reference>
<dbReference type="InterPro" id="IPR010982">
    <property type="entry name" value="Lambda_DNA-bd_dom_sf"/>
</dbReference>
<dbReference type="Gene3D" id="1.10.260.40">
    <property type="entry name" value="lambda repressor-like DNA-binding domains"/>
    <property type="match status" value="1"/>
</dbReference>
<dbReference type="EMBL" id="FQXE01000012">
    <property type="protein sequence ID" value="SHI19794.1"/>
    <property type="molecule type" value="Genomic_DNA"/>
</dbReference>
<feature type="domain" description="HTH cro/C1-type" evidence="2">
    <location>
        <begin position="22"/>
        <end position="69"/>
    </location>
</feature>
<keyword evidence="1" id="KW-0238">DNA-binding</keyword>
<protein>
    <submittedName>
        <fullName evidence="3">Addiction module antidote protein, HigA family</fullName>
    </submittedName>
</protein>
<dbReference type="SUPFAM" id="SSF47413">
    <property type="entry name" value="lambda repressor-like DNA-binding domains"/>
    <property type="match status" value="1"/>
</dbReference>
<keyword evidence="4" id="KW-1185">Reference proteome</keyword>
<evidence type="ECO:0000259" key="2">
    <source>
        <dbReference type="PROSITE" id="PS50943"/>
    </source>
</evidence>
<dbReference type="AlphaFoldDB" id="A0A1M5Z6L3"/>
<accession>A0A1M5Z6L3</accession>
<dbReference type="PANTHER" id="PTHR36924:SF1">
    <property type="entry name" value="ANTITOXIN HIGA-1"/>
    <property type="match status" value="1"/>
</dbReference>
<dbReference type="InterPro" id="IPR001387">
    <property type="entry name" value="Cro/C1-type_HTH"/>
</dbReference>
<dbReference type="Proteomes" id="UP000184226">
    <property type="component" value="Unassembled WGS sequence"/>
</dbReference>
<dbReference type="PROSITE" id="PS50943">
    <property type="entry name" value="HTH_CROC1"/>
    <property type="match status" value="1"/>
</dbReference>
<organism evidence="3 4">
    <name type="scientific">Pollutimonas bauzanensis</name>
    <dbReference type="NCBI Taxonomy" id="658167"/>
    <lineage>
        <taxon>Bacteria</taxon>
        <taxon>Pseudomonadati</taxon>
        <taxon>Pseudomonadota</taxon>
        <taxon>Betaproteobacteria</taxon>
        <taxon>Burkholderiales</taxon>
        <taxon>Alcaligenaceae</taxon>
        <taxon>Pollutimonas</taxon>
    </lineage>
</organism>
<dbReference type="InterPro" id="IPR013430">
    <property type="entry name" value="Toxin_antidote_HigA"/>
</dbReference>
<dbReference type="STRING" id="658167.SAMN04488135_112159"/>
<proteinExistence type="predicted"/>
<dbReference type="GO" id="GO:0003677">
    <property type="term" value="F:DNA binding"/>
    <property type="evidence" value="ECO:0007669"/>
    <property type="project" value="UniProtKB-KW"/>
</dbReference>
<gene>
    <name evidence="3" type="ORF">SAMN04488135_112159</name>
</gene>
<evidence type="ECO:0000313" key="3">
    <source>
        <dbReference type="EMBL" id="SHI19794.1"/>
    </source>
</evidence>
<dbReference type="PANTHER" id="PTHR36924">
    <property type="entry name" value="ANTITOXIN HIGA-1"/>
    <property type="match status" value="1"/>
</dbReference>
<sequence length="97" mass="10950">MNTMFNPPHPGELLRELWLQPLGLSITDAAKHLKVSRKTLSEIVNGKASISSEMAVRLELAFGKSAQSWLGHQSEYDLWQLEPKRHDLGIERIKMAA</sequence>
<dbReference type="NCBIfam" id="TIGR02607">
    <property type="entry name" value="antidote_HigA"/>
    <property type="match status" value="1"/>
</dbReference>
<dbReference type="CDD" id="cd00093">
    <property type="entry name" value="HTH_XRE"/>
    <property type="match status" value="1"/>
</dbReference>
<dbReference type="RefSeq" id="WP_143161053.1">
    <property type="nucleotide sequence ID" value="NZ_FQXE01000012.1"/>
</dbReference>
<evidence type="ECO:0000256" key="1">
    <source>
        <dbReference type="ARBA" id="ARBA00023125"/>
    </source>
</evidence>
<dbReference type="OrthoDB" id="5297543at2"/>